<reference evidence="3" key="3">
    <citation type="submission" date="2020-12" db="UniProtKB">
        <authorList>
            <consortium name="EnsemblPlants"/>
        </authorList>
    </citation>
    <scope>IDENTIFICATION</scope>
</reference>
<dbReference type="Gramene" id="Pp3c15_1340V3.5">
    <property type="protein sequence ID" value="Pp3c15_1340V3.5"/>
    <property type="gene ID" value="Pp3c15_1340"/>
</dbReference>
<accession>A0A7I4AWS0</accession>
<dbReference type="SMART" id="SM00256">
    <property type="entry name" value="FBOX"/>
    <property type="match status" value="1"/>
</dbReference>
<dbReference type="SUPFAM" id="SSF81383">
    <property type="entry name" value="F-box domain"/>
    <property type="match status" value="1"/>
</dbReference>
<dbReference type="PROSITE" id="PS50181">
    <property type="entry name" value="FBOX"/>
    <property type="match status" value="1"/>
</dbReference>
<organism evidence="3 4">
    <name type="scientific">Physcomitrium patens</name>
    <name type="common">Spreading-leaved earth moss</name>
    <name type="synonym">Physcomitrella patens</name>
    <dbReference type="NCBI Taxonomy" id="3218"/>
    <lineage>
        <taxon>Eukaryota</taxon>
        <taxon>Viridiplantae</taxon>
        <taxon>Streptophyta</taxon>
        <taxon>Embryophyta</taxon>
        <taxon>Bryophyta</taxon>
        <taxon>Bryophytina</taxon>
        <taxon>Bryopsida</taxon>
        <taxon>Funariidae</taxon>
        <taxon>Funariales</taxon>
        <taxon>Funariaceae</taxon>
        <taxon>Physcomitrium</taxon>
    </lineage>
</organism>
<keyword evidence="4" id="KW-1185">Reference proteome</keyword>
<evidence type="ECO:0000259" key="2">
    <source>
        <dbReference type="PROSITE" id="PS50181"/>
    </source>
</evidence>
<name>A0A7I4AWS0_PHYPA</name>
<evidence type="ECO:0000313" key="3">
    <source>
        <dbReference type="EnsemblPlants" id="Pp3c15_1340V3.5"/>
    </source>
</evidence>
<protein>
    <recommendedName>
        <fullName evidence="2">F-box domain-containing protein</fullName>
    </recommendedName>
</protein>
<reference evidence="3 4" key="1">
    <citation type="journal article" date="2008" name="Science">
        <title>The Physcomitrella genome reveals evolutionary insights into the conquest of land by plants.</title>
        <authorList>
            <person name="Rensing S."/>
            <person name="Lang D."/>
            <person name="Zimmer A."/>
            <person name="Terry A."/>
            <person name="Salamov A."/>
            <person name="Shapiro H."/>
            <person name="Nishiyama T."/>
            <person name="Perroud P.-F."/>
            <person name="Lindquist E."/>
            <person name="Kamisugi Y."/>
            <person name="Tanahashi T."/>
            <person name="Sakakibara K."/>
            <person name="Fujita T."/>
            <person name="Oishi K."/>
            <person name="Shin-I T."/>
            <person name="Kuroki Y."/>
            <person name="Toyoda A."/>
            <person name="Suzuki Y."/>
            <person name="Hashimoto A."/>
            <person name="Yamaguchi K."/>
            <person name="Sugano A."/>
            <person name="Kohara Y."/>
            <person name="Fujiyama A."/>
            <person name="Anterola A."/>
            <person name="Aoki S."/>
            <person name="Ashton N."/>
            <person name="Barbazuk W.B."/>
            <person name="Barker E."/>
            <person name="Bennetzen J."/>
            <person name="Bezanilla M."/>
            <person name="Blankenship R."/>
            <person name="Cho S.H."/>
            <person name="Dutcher S."/>
            <person name="Estelle M."/>
            <person name="Fawcett J.A."/>
            <person name="Gundlach H."/>
            <person name="Hanada K."/>
            <person name="Heyl A."/>
            <person name="Hicks K.A."/>
            <person name="Hugh J."/>
            <person name="Lohr M."/>
            <person name="Mayer K."/>
            <person name="Melkozernov A."/>
            <person name="Murata T."/>
            <person name="Nelson D."/>
            <person name="Pils B."/>
            <person name="Prigge M."/>
            <person name="Reiss B."/>
            <person name="Renner T."/>
            <person name="Rombauts S."/>
            <person name="Rushton P."/>
            <person name="Sanderfoot A."/>
            <person name="Schween G."/>
            <person name="Shiu S.-H."/>
            <person name="Stueber K."/>
            <person name="Theodoulou F.L."/>
            <person name="Tu H."/>
            <person name="Van de Peer Y."/>
            <person name="Verrier P.J."/>
            <person name="Waters E."/>
            <person name="Wood A."/>
            <person name="Yang L."/>
            <person name="Cove D."/>
            <person name="Cuming A."/>
            <person name="Hasebe M."/>
            <person name="Lucas S."/>
            <person name="Mishler D.B."/>
            <person name="Reski R."/>
            <person name="Grigoriev I."/>
            <person name="Quatrano R.S."/>
            <person name="Boore J.L."/>
        </authorList>
    </citation>
    <scope>NUCLEOTIDE SEQUENCE [LARGE SCALE GENOMIC DNA]</scope>
    <source>
        <strain evidence="3 4">cv. Gransden 2004</strain>
    </source>
</reference>
<dbReference type="EMBL" id="ABEU02000015">
    <property type="status" value="NOT_ANNOTATED_CDS"/>
    <property type="molecule type" value="Genomic_DNA"/>
</dbReference>
<dbReference type="PANTHER" id="PTHR47602">
    <property type="entry name" value="F-BOX PROTEIN SKIP22"/>
    <property type="match status" value="1"/>
</dbReference>
<feature type="compositionally biased region" description="Polar residues" evidence="1">
    <location>
        <begin position="99"/>
        <end position="133"/>
    </location>
</feature>
<evidence type="ECO:0000313" key="4">
    <source>
        <dbReference type="Proteomes" id="UP000006727"/>
    </source>
</evidence>
<sequence>MATLKVRVRAASGGPTLRVQLQQPCTLQALKDAIALQIEKSASSFEISLNKKDPISGPPDLLLSAFGVINGDLVFYIPSTGSSVSSGAPASFNVLRNASPHSTPTSIGSSGSNLGSPSDIQSTSSNKNKTLDPSSLRRELCAAAALQRTTLSQPEASSSDLRASPTNDAEESRLTSGDSATCSRGEELKPHSAKGKDKMDSTIASASGNEVTEMEIEEDEHCLTESLSSQKSYSSLPDLLQRVLQHEHGKVKERQAFLVLAIHAVMLETGFVLQHPTDAVGSSDRCGLPVDWSGKGGLANLTYTLPEITTAASASAQTSAVGDALLRCQFIGNFLVVYGAVTGGQGSEVYRLSLPVSRYLQKDFVVEDKDNTRDALKNLAKDGEEIKEGATPMECLTSEGIVTPSKVDMFCNVFELWQQVKDNLSLPLLTCICEKAGLQPPASLLLLPTELKIKLLENLPAAALATLCCVCSELKFLASSEELWKARFKAEFKSDATRAPGGRGWKVAYARELARKRRREEDRRVFERQLRSEPFLPLLMRPPPVIPHFPGVLGGDYDRFPALGNIGGFRPRSPGGAYWSTNYSGANGIGEPDELSLPGQGVGRGSLGRGGLGPDSMPSLILMGGLAANPILDPFPPSMFGSELERFPPP</sequence>
<dbReference type="Gene3D" id="3.40.1000.30">
    <property type="match status" value="2"/>
</dbReference>
<dbReference type="Gramene" id="Pp3c15_1340V3.4">
    <property type="protein sequence ID" value="Pp3c15_1340V3.4"/>
    <property type="gene ID" value="Pp3c15_1340"/>
</dbReference>
<feature type="compositionally biased region" description="Polar residues" evidence="1">
    <location>
        <begin position="148"/>
        <end position="167"/>
    </location>
</feature>
<dbReference type="EnsemblPlants" id="Pp3c15_1340V3.5">
    <property type="protein sequence ID" value="Pp3c15_1340V3.5"/>
    <property type="gene ID" value="Pp3c15_1340"/>
</dbReference>
<dbReference type="Gene3D" id="1.20.1280.50">
    <property type="match status" value="1"/>
</dbReference>
<feature type="domain" description="F-box" evidence="2">
    <location>
        <begin position="441"/>
        <end position="487"/>
    </location>
</feature>
<dbReference type="EnsemblPlants" id="Pp3c15_1340V3.4">
    <property type="protein sequence ID" value="Pp3c15_1340V3.4"/>
    <property type="gene ID" value="Pp3c15_1340"/>
</dbReference>
<reference evidence="3 4" key="2">
    <citation type="journal article" date="2018" name="Plant J.">
        <title>The Physcomitrella patens chromosome-scale assembly reveals moss genome structure and evolution.</title>
        <authorList>
            <person name="Lang D."/>
            <person name="Ullrich K.K."/>
            <person name="Murat F."/>
            <person name="Fuchs J."/>
            <person name="Jenkins J."/>
            <person name="Haas F.B."/>
            <person name="Piednoel M."/>
            <person name="Gundlach H."/>
            <person name="Van Bel M."/>
            <person name="Meyberg R."/>
            <person name="Vives C."/>
            <person name="Morata J."/>
            <person name="Symeonidi A."/>
            <person name="Hiss M."/>
            <person name="Muchero W."/>
            <person name="Kamisugi Y."/>
            <person name="Saleh O."/>
            <person name="Blanc G."/>
            <person name="Decker E.L."/>
            <person name="van Gessel N."/>
            <person name="Grimwood J."/>
            <person name="Hayes R.D."/>
            <person name="Graham S.W."/>
            <person name="Gunter L.E."/>
            <person name="McDaniel S.F."/>
            <person name="Hoernstein S.N.W."/>
            <person name="Larsson A."/>
            <person name="Li F.W."/>
            <person name="Perroud P.F."/>
            <person name="Phillips J."/>
            <person name="Ranjan P."/>
            <person name="Rokshar D.S."/>
            <person name="Rothfels C.J."/>
            <person name="Schneider L."/>
            <person name="Shu S."/>
            <person name="Stevenson D.W."/>
            <person name="Thummler F."/>
            <person name="Tillich M."/>
            <person name="Villarreal Aguilar J.C."/>
            <person name="Widiez T."/>
            <person name="Wong G.K."/>
            <person name="Wymore A."/>
            <person name="Zhang Y."/>
            <person name="Zimmer A.D."/>
            <person name="Quatrano R.S."/>
            <person name="Mayer K.F.X."/>
            <person name="Goodstein D."/>
            <person name="Casacuberta J.M."/>
            <person name="Vandepoele K."/>
            <person name="Reski R."/>
            <person name="Cuming A.C."/>
            <person name="Tuskan G.A."/>
            <person name="Maumus F."/>
            <person name="Salse J."/>
            <person name="Schmutz J."/>
            <person name="Rensing S.A."/>
        </authorList>
    </citation>
    <scope>NUCLEOTIDE SEQUENCE [LARGE SCALE GENOMIC DNA]</scope>
    <source>
        <strain evidence="3 4">cv. Gransden 2004</strain>
    </source>
</reference>
<dbReference type="InterPro" id="IPR001810">
    <property type="entry name" value="F-box_dom"/>
</dbReference>
<dbReference type="InterPro" id="IPR036047">
    <property type="entry name" value="F-box-like_dom_sf"/>
</dbReference>
<gene>
    <name evidence="3" type="primary">LOC112292220</name>
</gene>
<dbReference type="PANTHER" id="PTHR47602:SF2">
    <property type="entry name" value="F-BOX PROTEIN SKIP22"/>
    <property type="match status" value="1"/>
</dbReference>
<dbReference type="Pfam" id="PF12937">
    <property type="entry name" value="F-box-like"/>
    <property type="match status" value="1"/>
</dbReference>
<dbReference type="AlphaFoldDB" id="A0A7I4AWS0"/>
<feature type="compositionally biased region" description="Basic and acidic residues" evidence="1">
    <location>
        <begin position="184"/>
        <end position="200"/>
    </location>
</feature>
<dbReference type="Proteomes" id="UP000006727">
    <property type="component" value="Chromosome 15"/>
</dbReference>
<feature type="region of interest" description="Disordered" evidence="1">
    <location>
        <begin position="148"/>
        <end position="224"/>
    </location>
</feature>
<feature type="region of interest" description="Disordered" evidence="1">
    <location>
        <begin position="99"/>
        <end position="134"/>
    </location>
</feature>
<evidence type="ECO:0000256" key="1">
    <source>
        <dbReference type="SAM" id="MobiDB-lite"/>
    </source>
</evidence>
<proteinExistence type="predicted"/>
<dbReference type="CDD" id="cd22165">
    <property type="entry name" value="F-box_AtSKIP22-like"/>
    <property type="match status" value="1"/>
</dbReference>
<dbReference type="FunCoup" id="A0A7I4AWS0">
    <property type="interactions" value="2547"/>
</dbReference>